<dbReference type="Proteomes" id="UP000050867">
    <property type="component" value="Unassembled WGS sequence"/>
</dbReference>
<organism evidence="6 7">
    <name type="scientific">Wenjunlia vitaminophila</name>
    <name type="common">Streptomyces vitaminophilus</name>
    <dbReference type="NCBI Taxonomy" id="76728"/>
    <lineage>
        <taxon>Bacteria</taxon>
        <taxon>Bacillati</taxon>
        <taxon>Actinomycetota</taxon>
        <taxon>Actinomycetes</taxon>
        <taxon>Kitasatosporales</taxon>
        <taxon>Streptomycetaceae</taxon>
        <taxon>Wenjunlia</taxon>
    </lineage>
</organism>
<gene>
    <name evidence="6" type="ORF">AQ490_09535</name>
</gene>
<name>A0A0T6LM43_WENVI</name>
<dbReference type="GO" id="GO:0000976">
    <property type="term" value="F:transcription cis-regulatory region binding"/>
    <property type="evidence" value="ECO:0007669"/>
    <property type="project" value="TreeGrafter"/>
</dbReference>
<dbReference type="RefSeq" id="WP_018381881.1">
    <property type="nucleotide sequence ID" value="NZ_LLZU01000038.1"/>
</dbReference>
<keyword evidence="1" id="KW-0805">Transcription regulation</keyword>
<evidence type="ECO:0000313" key="7">
    <source>
        <dbReference type="Proteomes" id="UP000050867"/>
    </source>
</evidence>
<evidence type="ECO:0000256" key="4">
    <source>
        <dbReference type="PROSITE-ProRule" id="PRU00335"/>
    </source>
</evidence>
<evidence type="ECO:0000259" key="5">
    <source>
        <dbReference type="PROSITE" id="PS50977"/>
    </source>
</evidence>
<evidence type="ECO:0000256" key="2">
    <source>
        <dbReference type="ARBA" id="ARBA00023125"/>
    </source>
</evidence>
<dbReference type="InterPro" id="IPR041347">
    <property type="entry name" value="MftR_C"/>
</dbReference>
<dbReference type="SUPFAM" id="SSF46689">
    <property type="entry name" value="Homeodomain-like"/>
    <property type="match status" value="1"/>
</dbReference>
<evidence type="ECO:0000256" key="1">
    <source>
        <dbReference type="ARBA" id="ARBA00023015"/>
    </source>
</evidence>
<dbReference type="STRING" id="76728.AQ490_09535"/>
<dbReference type="AlphaFoldDB" id="A0A0T6LM43"/>
<dbReference type="eggNOG" id="COG1309">
    <property type="taxonomic scope" value="Bacteria"/>
</dbReference>
<dbReference type="PANTHER" id="PTHR30055:SF234">
    <property type="entry name" value="HTH-TYPE TRANSCRIPTIONAL REGULATOR BETI"/>
    <property type="match status" value="1"/>
</dbReference>
<dbReference type="EMBL" id="LLZU01000038">
    <property type="protein sequence ID" value="KRV46993.1"/>
    <property type="molecule type" value="Genomic_DNA"/>
</dbReference>
<dbReference type="Gene3D" id="1.10.10.60">
    <property type="entry name" value="Homeodomain-like"/>
    <property type="match status" value="1"/>
</dbReference>
<dbReference type="GO" id="GO:0003700">
    <property type="term" value="F:DNA-binding transcription factor activity"/>
    <property type="evidence" value="ECO:0007669"/>
    <property type="project" value="TreeGrafter"/>
</dbReference>
<dbReference type="OrthoDB" id="8688418at2"/>
<feature type="DNA-binding region" description="H-T-H motif" evidence="4">
    <location>
        <begin position="42"/>
        <end position="61"/>
    </location>
</feature>
<keyword evidence="3" id="KW-0804">Transcription</keyword>
<dbReference type="Pfam" id="PF00440">
    <property type="entry name" value="TetR_N"/>
    <property type="match status" value="1"/>
</dbReference>
<dbReference type="InterPro" id="IPR001647">
    <property type="entry name" value="HTH_TetR"/>
</dbReference>
<sequence length="202" mass="22764">MTAPTPSRTGSGLRERKKTRTRLAIRREAYRLFQEQGFEATTVEQVCAAAEVSLSTFFRYFPSKEDVVLTAEYDVLIKDALRARPPDEPVIESVRTVTRALFGAYLERYDTEARVRTRLFREVPALRFRMAQCLEESLAMLREIMAERTGLPETSLEVRVVCGALLAAVNEACFGWPEDGTSTQLLDDIDRALDVLARGLAP</sequence>
<dbReference type="Pfam" id="PF17754">
    <property type="entry name" value="TetR_C_14"/>
    <property type="match status" value="1"/>
</dbReference>
<keyword evidence="2 4" id="KW-0238">DNA-binding</keyword>
<dbReference type="InterPro" id="IPR009057">
    <property type="entry name" value="Homeodomain-like_sf"/>
</dbReference>
<feature type="domain" description="HTH tetR-type" evidence="5">
    <location>
        <begin position="19"/>
        <end position="79"/>
    </location>
</feature>
<evidence type="ECO:0000313" key="6">
    <source>
        <dbReference type="EMBL" id="KRV46993.1"/>
    </source>
</evidence>
<dbReference type="InterPro" id="IPR050109">
    <property type="entry name" value="HTH-type_TetR-like_transc_reg"/>
</dbReference>
<dbReference type="PRINTS" id="PR00455">
    <property type="entry name" value="HTHTETR"/>
</dbReference>
<protein>
    <submittedName>
        <fullName evidence="6">TetR family transcriptional regulator</fullName>
    </submittedName>
</protein>
<reference evidence="6 7" key="1">
    <citation type="submission" date="2015-10" db="EMBL/GenBank/DDBJ databases">
        <title>Draft genome sequence of pyrrolomycin-producing Streptomyces vitaminophilus.</title>
        <authorList>
            <person name="Graham D.E."/>
            <person name="Mahan K.M."/>
            <person name="Klingeman D.M."/>
            <person name="Hettich R.L."/>
            <person name="Parry R.J."/>
        </authorList>
    </citation>
    <scope>NUCLEOTIDE SEQUENCE [LARGE SCALE GENOMIC DNA]</scope>
    <source>
        <strain evidence="6 7">ATCC 31673</strain>
    </source>
</reference>
<dbReference type="PROSITE" id="PS50977">
    <property type="entry name" value="HTH_TETR_2"/>
    <property type="match status" value="1"/>
</dbReference>
<comment type="caution">
    <text evidence="6">The sequence shown here is derived from an EMBL/GenBank/DDBJ whole genome shotgun (WGS) entry which is preliminary data.</text>
</comment>
<keyword evidence="7" id="KW-1185">Reference proteome</keyword>
<evidence type="ECO:0000256" key="3">
    <source>
        <dbReference type="ARBA" id="ARBA00023163"/>
    </source>
</evidence>
<proteinExistence type="predicted"/>
<dbReference type="Gene3D" id="1.10.357.10">
    <property type="entry name" value="Tetracycline Repressor, domain 2"/>
    <property type="match status" value="1"/>
</dbReference>
<dbReference type="PANTHER" id="PTHR30055">
    <property type="entry name" value="HTH-TYPE TRANSCRIPTIONAL REGULATOR RUTR"/>
    <property type="match status" value="1"/>
</dbReference>
<accession>A0A0T6LM43</accession>